<dbReference type="SUPFAM" id="SSF47240">
    <property type="entry name" value="Ferritin-like"/>
    <property type="match status" value="1"/>
</dbReference>
<comment type="caution">
    <text evidence="1">The sequence shown here is derived from an EMBL/GenBank/DDBJ whole genome shotgun (WGS) entry which is preliminary data.</text>
</comment>
<dbReference type="AlphaFoldDB" id="A0A017TE36"/>
<dbReference type="CDD" id="cd00657">
    <property type="entry name" value="Ferritin_like"/>
    <property type="match status" value="1"/>
</dbReference>
<name>A0A017TE36_9BACT</name>
<dbReference type="Proteomes" id="UP000019678">
    <property type="component" value="Unassembled WGS sequence"/>
</dbReference>
<dbReference type="RefSeq" id="WP_044239288.1">
    <property type="nucleotide sequence ID" value="NZ_ASRX01000014.1"/>
</dbReference>
<dbReference type="InterPro" id="IPR009078">
    <property type="entry name" value="Ferritin-like_SF"/>
</dbReference>
<evidence type="ECO:0000313" key="1">
    <source>
        <dbReference type="EMBL" id="EYF06886.1"/>
    </source>
</evidence>
<proteinExistence type="predicted"/>
<dbReference type="eggNOG" id="COG1633">
    <property type="taxonomic scope" value="Bacteria"/>
</dbReference>
<gene>
    <name evidence="1" type="ORF">CAP_1583</name>
</gene>
<evidence type="ECO:0008006" key="3">
    <source>
        <dbReference type="Google" id="ProtNLM"/>
    </source>
</evidence>
<keyword evidence="2" id="KW-1185">Reference proteome</keyword>
<dbReference type="OrthoDB" id="4511647at2"/>
<protein>
    <recommendedName>
        <fullName evidence="3">Ferritin-like domain-containing protein</fullName>
    </recommendedName>
</protein>
<dbReference type="STRING" id="1192034.CAP_1583"/>
<organism evidence="1 2">
    <name type="scientific">Chondromyces apiculatus DSM 436</name>
    <dbReference type="NCBI Taxonomy" id="1192034"/>
    <lineage>
        <taxon>Bacteria</taxon>
        <taxon>Pseudomonadati</taxon>
        <taxon>Myxococcota</taxon>
        <taxon>Polyangia</taxon>
        <taxon>Polyangiales</taxon>
        <taxon>Polyangiaceae</taxon>
        <taxon>Chondromyces</taxon>
    </lineage>
</organism>
<dbReference type="EMBL" id="ASRX01000014">
    <property type="protein sequence ID" value="EYF06886.1"/>
    <property type="molecule type" value="Genomic_DNA"/>
</dbReference>
<sequence length="321" mass="37410">MDLDRMLAQCRRDQWNVSDLDWSGKPRPMSREEEEQVVQLFTDMAGIERLASALFREQERRVEEPRLKEIFRTFIRDEIRHAQAAQMLADYYDVHHYRHYQESKSLREFAPVFVAAIHHLSDDVANAYVVTGELLLDIALLRSIDDHVGDAMSGAAMRLINRDESRHIAIDYHMCAYYASDEYEEKLQKQTAPSLSERAQAARTFSQMLYYAQPFIRDVFLKPMEKLDPRGRRLREAFKRSQLLGMKERSSRRPFTRFTRALQVGFEHPVLKPVLGNVFVRLSGVGPDFLARLYSEEELARARRMSYEALADEALGAKTEN</sequence>
<evidence type="ECO:0000313" key="2">
    <source>
        <dbReference type="Proteomes" id="UP000019678"/>
    </source>
</evidence>
<reference evidence="1 2" key="1">
    <citation type="submission" date="2013-05" db="EMBL/GenBank/DDBJ databases">
        <title>Genome assembly of Chondromyces apiculatus DSM 436.</title>
        <authorList>
            <person name="Sharma G."/>
            <person name="Khatri I."/>
            <person name="Kaur C."/>
            <person name="Mayilraj S."/>
            <person name="Subramanian S."/>
        </authorList>
    </citation>
    <scope>NUCLEOTIDE SEQUENCE [LARGE SCALE GENOMIC DNA]</scope>
    <source>
        <strain evidence="1 2">DSM 436</strain>
    </source>
</reference>
<accession>A0A017TE36</accession>